<protein>
    <submittedName>
        <fullName evidence="1">Uncharacterized protein</fullName>
    </submittedName>
</protein>
<name>A0A2X2R9P3_CAPOC</name>
<dbReference type="RefSeq" id="WP_009417173.1">
    <property type="nucleotide sequence ID" value="NZ_CAJPNJ010000101.1"/>
</dbReference>
<sequence>MNTLILNKNIDFEQYQQIVDYFATIGIEVTNPYEYPSLITNEDKQAIALAREDVEKGNWIDGKELFDNIRKRYASKVVG</sequence>
<accession>A0A2X2R9P3</accession>
<evidence type="ECO:0000313" key="3">
    <source>
        <dbReference type="Proteomes" id="UP000249891"/>
    </source>
</evidence>
<dbReference type="Proteomes" id="UP000249891">
    <property type="component" value="Unassembled WGS sequence"/>
</dbReference>
<dbReference type="GeneID" id="29675387"/>
<proteinExistence type="predicted"/>
<dbReference type="Proteomes" id="UP001163262">
    <property type="component" value="Chromosome"/>
</dbReference>
<dbReference type="EMBL" id="CP110230">
    <property type="protein sequence ID" value="UZD40305.1"/>
    <property type="molecule type" value="Genomic_DNA"/>
</dbReference>
<reference evidence="2" key="2">
    <citation type="submission" date="2022-10" db="EMBL/GenBank/DDBJ databases">
        <title>Complete genome sequence of Capnocytophaga ochracea KCOM 2812 isolated from actinomycosis lesion.</title>
        <authorList>
            <person name="Kook J.-K."/>
            <person name="Park S.-N."/>
            <person name="Lim Y.K."/>
        </authorList>
    </citation>
    <scope>NUCLEOTIDE SEQUENCE</scope>
    <source>
        <strain evidence="2">KCOM 28121</strain>
    </source>
</reference>
<evidence type="ECO:0000313" key="2">
    <source>
        <dbReference type="EMBL" id="UZD40305.1"/>
    </source>
</evidence>
<dbReference type="EMBL" id="UARG01000017">
    <property type="protein sequence ID" value="SQA77788.1"/>
    <property type="molecule type" value="Genomic_DNA"/>
</dbReference>
<gene>
    <name evidence="1" type="ORF">NCTC11546_01007</name>
    <name evidence="2" type="ORF">OL231_08990</name>
</gene>
<organism evidence="1 3">
    <name type="scientific">Capnocytophaga ochracea</name>
    <dbReference type="NCBI Taxonomy" id="1018"/>
    <lineage>
        <taxon>Bacteria</taxon>
        <taxon>Pseudomonadati</taxon>
        <taxon>Bacteroidota</taxon>
        <taxon>Flavobacteriia</taxon>
        <taxon>Flavobacteriales</taxon>
        <taxon>Flavobacteriaceae</taxon>
        <taxon>Capnocytophaga</taxon>
    </lineage>
</organism>
<reference evidence="1 3" key="1">
    <citation type="submission" date="2018-06" db="EMBL/GenBank/DDBJ databases">
        <authorList>
            <consortium name="Pathogen Informatics"/>
            <person name="Doyle S."/>
        </authorList>
    </citation>
    <scope>NUCLEOTIDE SEQUENCE [LARGE SCALE GENOMIC DNA]</scope>
    <source>
        <strain evidence="1 3">NCTC11546</strain>
    </source>
</reference>
<evidence type="ECO:0000313" key="1">
    <source>
        <dbReference type="EMBL" id="SQA77788.1"/>
    </source>
</evidence>
<dbReference type="AlphaFoldDB" id="A0A2X2R9P3"/>